<keyword evidence="2" id="KW-1185">Reference proteome</keyword>
<protein>
    <recommendedName>
        <fullName evidence="3">Protein kinase domain-containing protein</fullName>
    </recommendedName>
</protein>
<dbReference type="AlphaFoldDB" id="A0A2B7YRM5"/>
<comment type="caution">
    <text evidence="1">The sequence shown here is derived from an EMBL/GenBank/DDBJ whole genome shotgun (WGS) entry which is preliminary data.</text>
</comment>
<proteinExistence type="predicted"/>
<dbReference type="OrthoDB" id="4062651at2759"/>
<dbReference type="EMBL" id="PDNA01000021">
    <property type="protein sequence ID" value="PGH23711.1"/>
    <property type="molecule type" value="Genomic_DNA"/>
</dbReference>
<dbReference type="Proteomes" id="UP000224634">
    <property type="component" value="Unassembled WGS sequence"/>
</dbReference>
<evidence type="ECO:0000313" key="2">
    <source>
        <dbReference type="Proteomes" id="UP000224634"/>
    </source>
</evidence>
<reference evidence="1 2" key="1">
    <citation type="submission" date="2017-10" db="EMBL/GenBank/DDBJ databases">
        <title>Comparative genomics in systemic dimorphic fungi from Ajellomycetaceae.</title>
        <authorList>
            <person name="Munoz J.F."/>
            <person name="Mcewen J.G."/>
            <person name="Clay O.K."/>
            <person name="Cuomo C.A."/>
        </authorList>
    </citation>
    <scope>NUCLEOTIDE SEQUENCE [LARGE SCALE GENOMIC DNA]</scope>
    <source>
        <strain evidence="1 2">UAMH7299</strain>
    </source>
</reference>
<organism evidence="1 2">
    <name type="scientific">Polytolypa hystricis (strain UAMH7299)</name>
    <dbReference type="NCBI Taxonomy" id="1447883"/>
    <lineage>
        <taxon>Eukaryota</taxon>
        <taxon>Fungi</taxon>
        <taxon>Dikarya</taxon>
        <taxon>Ascomycota</taxon>
        <taxon>Pezizomycotina</taxon>
        <taxon>Eurotiomycetes</taxon>
        <taxon>Eurotiomycetidae</taxon>
        <taxon>Onygenales</taxon>
        <taxon>Onygenales incertae sedis</taxon>
        <taxon>Polytolypa</taxon>
    </lineage>
</organism>
<dbReference type="Gene3D" id="1.10.510.10">
    <property type="entry name" value="Transferase(Phosphotransferase) domain 1"/>
    <property type="match status" value="1"/>
</dbReference>
<sequence length="331" mass="37980">MCDWPRYSVECWFDKEKESKLIVRCRGKCFHITLSPRNFHESPDILNKYLHFAEVAEADGDLEGLTIDDFQDWALQPFLPVLRNTEPAWEKSQRVTLYDYLNPDTFYYSLSASNNVLIPVPRYQVSPRKQQGVDLDSYILHSSCPSFHPRQVEICVDRPEDTYFESAKKVLVGKTICFFKQWSAGDKRSALRELESYICIEQLRLGMEVPVPCLFGVVQSEGDSRYQGLLLSWIDCQNMTLECALGPKTPIDLRQKWVDQLTVSLDRLHSAGVIWGDVKAANVLVDRNGDIWMIDFGGGYTRGWVDKEKAGTIDGDKQGLQKIRDMLLQHA</sequence>
<dbReference type="STRING" id="1447883.A0A2B7YRM5"/>
<accession>A0A2B7YRM5</accession>
<evidence type="ECO:0000313" key="1">
    <source>
        <dbReference type="EMBL" id="PGH23711.1"/>
    </source>
</evidence>
<dbReference type="InterPro" id="IPR011009">
    <property type="entry name" value="Kinase-like_dom_sf"/>
</dbReference>
<dbReference type="Pfam" id="PF06293">
    <property type="entry name" value="Kdo"/>
    <property type="match status" value="1"/>
</dbReference>
<dbReference type="SUPFAM" id="SSF56112">
    <property type="entry name" value="Protein kinase-like (PK-like)"/>
    <property type="match status" value="1"/>
</dbReference>
<evidence type="ECO:0008006" key="3">
    <source>
        <dbReference type="Google" id="ProtNLM"/>
    </source>
</evidence>
<name>A0A2B7YRM5_POLH7</name>
<gene>
    <name evidence="1" type="ORF">AJ80_02317</name>
</gene>